<evidence type="ECO:0000313" key="2">
    <source>
        <dbReference type="EMBL" id="KUJ18539.1"/>
    </source>
</evidence>
<accession>A0A194XEG6</accession>
<dbReference type="EMBL" id="KQ947412">
    <property type="protein sequence ID" value="KUJ18539.1"/>
    <property type="molecule type" value="Genomic_DNA"/>
</dbReference>
<sequence>MRFAPVFMAGLAAASAIAGKRDTAAASSEQEKASTLNVFSTATYCGGYSYAGCSNACYDLGYLFYACYSTYCYCYD</sequence>
<evidence type="ECO:0000256" key="1">
    <source>
        <dbReference type="SAM" id="SignalP"/>
    </source>
</evidence>
<evidence type="ECO:0000313" key="3">
    <source>
        <dbReference type="Proteomes" id="UP000070700"/>
    </source>
</evidence>
<keyword evidence="3" id="KW-1185">Reference proteome</keyword>
<protein>
    <submittedName>
        <fullName evidence="2">Uncharacterized protein</fullName>
    </submittedName>
</protein>
<dbReference type="KEGG" id="psco:LY89DRAFT_780596"/>
<dbReference type="RefSeq" id="XP_018072894.1">
    <property type="nucleotide sequence ID" value="XM_018222394.1"/>
</dbReference>
<gene>
    <name evidence="2" type="ORF">LY89DRAFT_780596</name>
</gene>
<dbReference type="Proteomes" id="UP000070700">
    <property type="component" value="Unassembled WGS sequence"/>
</dbReference>
<reference evidence="2 3" key="1">
    <citation type="submission" date="2015-10" db="EMBL/GenBank/DDBJ databases">
        <title>Full genome of DAOMC 229536 Phialocephala scopiformis, a fungal endophyte of spruce producing the potent anti-insectan compound rugulosin.</title>
        <authorList>
            <consortium name="DOE Joint Genome Institute"/>
            <person name="Walker A.K."/>
            <person name="Frasz S.L."/>
            <person name="Seifert K.A."/>
            <person name="Miller J.D."/>
            <person name="Mondo S.J."/>
            <person name="Labutti K."/>
            <person name="Lipzen A."/>
            <person name="Dockter R."/>
            <person name="Kennedy M."/>
            <person name="Grigoriev I.V."/>
            <person name="Spatafora J.W."/>
        </authorList>
    </citation>
    <scope>NUCLEOTIDE SEQUENCE [LARGE SCALE GENOMIC DNA]</scope>
    <source>
        <strain evidence="2 3">CBS 120377</strain>
    </source>
</reference>
<organism evidence="2 3">
    <name type="scientific">Mollisia scopiformis</name>
    <name type="common">Conifer needle endophyte fungus</name>
    <name type="synonym">Phialocephala scopiformis</name>
    <dbReference type="NCBI Taxonomy" id="149040"/>
    <lineage>
        <taxon>Eukaryota</taxon>
        <taxon>Fungi</taxon>
        <taxon>Dikarya</taxon>
        <taxon>Ascomycota</taxon>
        <taxon>Pezizomycotina</taxon>
        <taxon>Leotiomycetes</taxon>
        <taxon>Helotiales</taxon>
        <taxon>Mollisiaceae</taxon>
        <taxon>Mollisia</taxon>
    </lineage>
</organism>
<feature type="chain" id="PRO_5008268145" evidence="1">
    <location>
        <begin position="20"/>
        <end position="76"/>
    </location>
</feature>
<feature type="signal peptide" evidence="1">
    <location>
        <begin position="1"/>
        <end position="19"/>
    </location>
</feature>
<dbReference type="InParanoid" id="A0A194XEG6"/>
<proteinExistence type="predicted"/>
<dbReference type="OrthoDB" id="4503115at2759"/>
<keyword evidence="1" id="KW-0732">Signal</keyword>
<dbReference type="AlphaFoldDB" id="A0A194XEG6"/>
<dbReference type="GeneID" id="28832120"/>
<name>A0A194XEG6_MOLSC</name>